<proteinExistence type="predicted"/>
<gene>
    <name evidence="2" type="ORF">SAMN05216179_2784</name>
</gene>
<dbReference type="STRING" id="1027249.SAMN05216179_2784"/>
<evidence type="ECO:0000256" key="1">
    <source>
        <dbReference type="SAM" id="Phobius"/>
    </source>
</evidence>
<dbReference type="OrthoDB" id="2967815at2"/>
<protein>
    <recommendedName>
        <fullName evidence="4">DUF3139 domain-containing protein</fullName>
    </recommendedName>
</protein>
<dbReference type="Proteomes" id="UP000184184">
    <property type="component" value="Unassembled WGS sequence"/>
</dbReference>
<keyword evidence="1" id="KW-1133">Transmembrane helix</keyword>
<evidence type="ECO:0000313" key="3">
    <source>
        <dbReference type="Proteomes" id="UP000184184"/>
    </source>
</evidence>
<name>A0A1M7Q3A7_9BACI</name>
<dbReference type="RefSeq" id="WP_073202474.1">
    <property type="nucleotide sequence ID" value="NZ_FRCZ01000005.1"/>
</dbReference>
<evidence type="ECO:0008006" key="4">
    <source>
        <dbReference type="Google" id="ProtNLM"/>
    </source>
</evidence>
<feature type="transmembrane region" description="Helical" evidence="1">
    <location>
        <begin position="9"/>
        <end position="32"/>
    </location>
</feature>
<evidence type="ECO:0000313" key="2">
    <source>
        <dbReference type="EMBL" id="SHN24624.1"/>
    </source>
</evidence>
<dbReference type="EMBL" id="FRCZ01000005">
    <property type="protein sequence ID" value="SHN24624.1"/>
    <property type="molecule type" value="Genomic_DNA"/>
</dbReference>
<sequence>MKKGIKRSIYILSGIIALIFLIVLAFKINVILNNKEQDEAIRQTKHYLAENYQDMNYEIQTISSSTDFKHYGYFEHGITVQNMDTNESFIVYYDKKMN</sequence>
<keyword evidence="3" id="KW-1185">Reference proteome</keyword>
<keyword evidence="1" id="KW-0472">Membrane</keyword>
<reference evidence="2 3" key="1">
    <citation type="submission" date="2016-11" db="EMBL/GenBank/DDBJ databases">
        <authorList>
            <person name="Jaros S."/>
            <person name="Januszkiewicz K."/>
            <person name="Wedrychowicz H."/>
        </authorList>
    </citation>
    <scope>NUCLEOTIDE SEQUENCE [LARGE SCALE GENOMIC DNA]</scope>
    <source>
        <strain evidence="2 3">CGMCC 1.10681</strain>
    </source>
</reference>
<dbReference type="AlphaFoldDB" id="A0A1M7Q3A7"/>
<organism evidence="2 3">
    <name type="scientific">Gracilibacillus kekensis</name>
    <dbReference type="NCBI Taxonomy" id="1027249"/>
    <lineage>
        <taxon>Bacteria</taxon>
        <taxon>Bacillati</taxon>
        <taxon>Bacillota</taxon>
        <taxon>Bacilli</taxon>
        <taxon>Bacillales</taxon>
        <taxon>Bacillaceae</taxon>
        <taxon>Gracilibacillus</taxon>
    </lineage>
</organism>
<keyword evidence="1" id="KW-0812">Transmembrane</keyword>
<accession>A0A1M7Q3A7</accession>